<feature type="region of interest" description="Disordered" evidence="6">
    <location>
        <begin position="813"/>
        <end position="844"/>
    </location>
</feature>
<evidence type="ECO:0000256" key="1">
    <source>
        <dbReference type="ARBA" id="ARBA00004141"/>
    </source>
</evidence>
<feature type="region of interest" description="Disordered" evidence="6">
    <location>
        <begin position="1"/>
        <end position="62"/>
    </location>
</feature>
<gene>
    <name evidence="8" type="primary">LOC100898377</name>
</gene>
<dbReference type="GO" id="GO:0016301">
    <property type="term" value="F:kinase activity"/>
    <property type="evidence" value="ECO:0007669"/>
    <property type="project" value="UniProtKB-KW"/>
</dbReference>
<name>A0AAJ7L5V0_9ACAR</name>
<dbReference type="KEGG" id="goe:100898377"/>
<evidence type="ECO:0000256" key="6">
    <source>
        <dbReference type="SAM" id="MobiDB-lite"/>
    </source>
</evidence>
<comment type="similarity">
    <text evidence="2">Belongs to the TMEM200 family.</text>
</comment>
<dbReference type="PANTHER" id="PTHR31815">
    <property type="entry name" value="AGAP005329-PA"/>
    <property type="match status" value="1"/>
</dbReference>
<dbReference type="PANTHER" id="PTHR31815:SF1">
    <property type="entry name" value="TRANSMEMBRANE PROTEIN 200C"/>
    <property type="match status" value="1"/>
</dbReference>
<dbReference type="Proteomes" id="UP000694867">
    <property type="component" value="Unplaced"/>
</dbReference>
<feature type="compositionally biased region" description="Polar residues" evidence="6">
    <location>
        <begin position="719"/>
        <end position="731"/>
    </location>
</feature>
<feature type="compositionally biased region" description="Polar residues" evidence="6">
    <location>
        <begin position="208"/>
        <end position="235"/>
    </location>
</feature>
<sequence>MNSAAVIGRQLRQQNRAPGPLAVPGRPRAPSHVNLGPLPASVTTAGSSPHKDSSANKQEDDEKQHSLIPAYVSLGCVWKFAKALSPGVLLIAIGTAMCVVGFLAEQLSTSVTIVDGNNNITTITVNRSLEYHLHNLSFAGPAIMGLGGICIVAACVLTFGVKDHHHRVVPVDEKRPSIGEALVPILPLPPKGRRRPKPPLLSPPPGTDNPTVLIQQPTSERPSLGSGNSSSGITSVHNTTKQLIAAAGIMPTSSSDVAYNGLQPQYSQQLLQVDQGSESFVGPAPGGGSTATSMSKVSSNNNNNCSSSNYNHPTNHRSTTTSAVAASTASLEGTTTKTNNNNNSSVAGERRKSSAVVGSKTTIIVPTRSSSDSHRNSVSTDIIKRTSSSSSRGRNSNSKAKPPAVESSSQQLLQKQMAGAGAGPDCASYSPDPYPDYRSLAGSALSAAAGPDLSSVSGCSTPASQISLPQMSSGGVWTCPVGMAQYFNQQQQRYQHHQQQASSPAFNVPGPSARSCQISPAYSNSSSSSSVSVPPSSLNLIPLHTRTGATPPFKMRAAPSLSTSSTCTNFLLSPQYETTFIPSPTDLQIMDPDGCDTPSSSKSFYMSRSASTSSGLHLDMYLNRLPVSLRMQLSSKLFASMESDGLSSISTSENDIQTANDIVLRDFSSSKSSDRHHSAFLMKKRTSFNNIASTTLMNNNNNTTGSFNNNNNSCASNNRMQVSNSRTTSNEDSQEVTPLLAEEEDDDVSSRDSDKSSALANDTASGGAGLHSSFDRRFPLLRQAASVAEDSRGLNAEFLLGPPAEKIARGNDASALEADAGRDLEDTQQSLIQSSARPPAHQSALALARSFIQRSSTGDPAGG</sequence>
<feature type="compositionally biased region" description="Pro residues" evidence="6">
    <location>
        <begin position="198"/>
        <end position="207"/>
    </location>
</feature>
<comment type="subcellular location">
    <subcellularLocation>
        <location evidence="1">Membrane</location>
        <topology evidence="1">Multi-pass membrane protein</topology>
    </subcellularLocation>
</comment>
<accession>A0AAJ7L5V0</accession>
<dbReference type="GO" id="GO:0016020">
    <property type="term" value="C:membrane"/>
    <property type="evidence" value="ECO:0007669"/>
    <property type="project" value="UniProtKB-SubCell"/>
</dbReference>
<dbReference type="InterPro" id="IPR018787">
    <property type="entry name" value="DUF2371_TMEM200"/>
</dbReference>
<proteinExistence type="inferred from homology"/>
<feature type="compositionally biased region" description="Low complexity" evidence="6">
    <location>
        <begin position="387"/>
        <end position="398"/>
    </location>
</feature>
<feature type="compositionally biased region" description="Polar residues" evidence="6">
    <location>
        <begin position="359"/>
        <end position="368"/>
    </location>
</feature>
<keyword evidence="8" id="KW-0808">Transferase</keyword>
<evidence type="ECO:0000313" key="8">
    <source>
        <dbReference type="RefSeq" id="XP_018496730.1"/>
    </source>
</evidence>
<feature type="compositionally biased region" description="Polar residues" evidence="6">
    <location>
        <begin position="827"/>
        <end position="836"/>
    </location>
</feature>
<keyword evidence="7" id="KW-1185">Reference proteome</keyword>
<dbReference type="AlphaFoldDB" id="A0AAJ7L5V0"/>
<evidence type="ECO:0000256" key="5">
    <source>
        <dbReference type="ARBA" id="ARBA00023136"/>
    </source>
</evidence>
<dbReference type="GeneID" id="100898377"/>
<evidence type="ECO:0000256" key="4">
    <source>
        <dbReference type="ARBA" id="ARBA00022989"/>
    </source>
</evidence>
<dbReference type="RefSeq" id="XP_018496730.1">
    <property type="nucleotide sequence ID" value="XM_018641214.1"/>
</dbReference>
<keyword evidence="5" id="KW-0472">Membrane</keyword>
<feature type="compositionally biased region" description="Low complexity" evidence="6">
    <location>
        <begin position="490"/>
        <end position="500"/>
    </location>
</feature>
<evidence type="ECO:0000256" key="3">
    <source>
        <dbReference type="ARBA" id="ARBA00022692"/>
    </source>
</evidence>
<feature type="compositionally biased region" description="Basic and acidic residues" evidence="6">
    <location>
        <begin position="49"/>
        <end position="62"/>
    </location>
</feature>
<organism evidence="7 8">
    <name type="scientific">Galendromus occidentalis</name>
    <name type="common">western predatory mite</name>
    <dbReference type="NCBI Taxonomy" id="34638"/>
    <lineage>
        <taxon>Eukaryota</taxon>
        <taxon>Metazoa</taxon>
        <taxon>Ecdysozoa</taxon>
        <taxon>Arthropoda</taxon>
        <taxon>Chelicerata</taxon>
        <taxon>Arachnida</taxon>
        <taxon>Acari</taxon>
        <taxon>Parasitiformes</taxon>
        <taxon>Mesostigmata</taxon>
        <taxon>Gamasina</taxon>
        <taxon>Phytoseioidea</taxon>
        <taxon>Phytoseiidae</taxon>
        <taxon>Typhlodrominae</taxon>
        <taxon>Galendromus</taxon>
    </lineage>
</organism>
<keyword evidence="3" id="KW-0812">Transmembrane</keyword>
<feature type="region of interest" description="Disordered" evidence="6">
    <location>
        <begin position="699"/>
        <end position="773"/>
    </location>
</feature>
<feature type="compositionally biased region" description="Low complexity" evidence="6">
    <location>
        <begin position="293"/>
        <end position="311"/>
    </location>
</feature>
<feature type="region of interest" description="Disordered" evidence="6">
    <location>
        <begin position="182"/>
        <end position="235"/>
    </location>
</feature>
<protein>
    <submittedName>
        <fullName evidence="8">Ankyrin repeat-containing protein kinase A</fullName>
    </submittedName>
</protein>
<feature type="compositionally biased region" description="Low complexity" evidence="6">
    <location>
        <begin position="699"/>
        <end position="718"/>
    </location>
</feature>
<reference evidence="8" key="1">
    <citation type="submission" date="2025-08" db="UniProtKB">
        <authorList>
            <consortium name="RefSeq"/>
        </authorList>
    </citation>
    <scope>IDENTIFICATION</scope>
</reference>
<keyword evidence="8" id="KW-0418">Kinase</keyword>
<feature type="region of interest" description="Disordered" evidence="6">
    <location>
        <begin position="277"/>
        <end position="431"/>
    </location>
</feature>
<evidence type="ECO:0000313" key="7">
    <source>
        <dbReference type="Proteomes" id="UP000694867"/>
    </source>
</evidence>
<evidence type="ECO:0000256" key="2">
    <source>
        <dbReference type="ARBA" id="ARBA00005308"/>
    </source>
</evidence>
<feature type="compositionally biased region" description="Low complexity" evidence="6">
    <location>
        <begin position="318"/>
        <end position="343"/>
    </location>
</feature>
<keyword evidence="4" id="KW-1133">Transmembrane helix</keyword>
<feature type="region of interest" description="Disordered" evidence="6">
    <location>
        <begin position="490"/>
        <end position="531"/>
    </location>
</feature>